<dbReference type="Proteomes" id="UP001244341">
    <property type="component" value="Chromosome 2b"/>
</dbReference>
<dbReference type="InterPro" id="IPR014044">
    <property type="entry name" value="CAP_dom"/>
</dbReference>
<dbReference type="InterPro" id="IPR018244">
    <property type="entry name" value="Allrgn_V5/Tpx1_CS"/>
</dbReference>
<dbReference type="Gene3D" id="2.90.10.10">
    <property type="entry name" value="Bulb-type lectin domain"/>
    <property type="match status" value="1"/>
</dbReference>
<reference evidence="3 4" key="1">
    <citation type="submission" date="2023-05" db="EMBL/GenBank/DDBJ databases">
        <title>A 100% complete, gapless, phased diploid assembly of the Scenedesmus obliquus UTEX 3031 genome.</title>
        <authorList>
            <person name="Biondi T.C."/>
            <person name="Hanschen E.R."/>
            <person name="Kwon T."/>
            <person name="Eng W."/>
            <person name="Kruse C.P.S."/>
            <person name="Koehler S.I."/>
            <person name="Kunde Y."/>
            <person name="Gleasner C.D."/>
            <person name="You Mak K.T."/>
            <person name="Polle J."/>
            <person name="Hovde B.T."/>
            <person name="Starkenburg S.R."/>
        </authorList>
    </citation>
    <scope>NUCLEOTIDE SEQUENCE [LARGE SCALE GENOMIC DNA]</scope>
    <source>
        <strain evidence="3 4">DOE0152z</strain>
    </source>
</reference>
<dbReference type="Gene3D" id="3.40.33.10">
    <property type="entry name" value="CAP"/>
    <property type="match status" value="1"/>
</dbReference>
<protein>
    <recommendedName>
        <fullName evidence="2">Bulb-type lectin domain-containing protein</fullName>
    </recommendedName>
</protein>
<dbReference type="Pfam" id="PF00188">
    <property type="entry name" value="CAP"/>
    <property type="match status" value="1"/>
</dbReference>
<accession>A0ABY8TNT5</accession>
<sequence>MAAPQGLRAVRSGLLLLLLLATPVLLVTAQADASGPLASSGTPTGIQLNDPATAAPPAASILQQDASDSAQVAVGSPLPTSRAIDLWYNEVQSYNFNNPGFSSATGHFTQVVWRGSSTLGCAVQRSRMCMEDSGSAVLYANGFPGNAVWVSKNSMTSWFKPYRLALEKDGNLAVFDFLNRPLWQAGTQGRGTAPHRMVVQDDGVAVLFDANNARIWATNSRR</sequence>
<evidence type="ECO:0000256" key="1">
    <source>
        <dbReference type="SAM" id="SignalP"/>
    </source>
</evidence>
<dbReference type="SUPFAM" id="SSF51110">
    <property type="entry name" value="alpha-D-mannose-specific plant lectins"/>
    <property type="match status" value="1"/>
</dbReference>
<evidence type="ECO:0000313" key="3">
    <source>
        <dbReference type="EMBL" id="WIA10781.1"/>
    </source>
</evidence>
<dbReference type="SMART" id="SM00198">
    <property type="entry name" value="SCP"/>
    <property type="match status" value="1"/>
</dbReference>
<evidence type="ECO:0000313" key="4">
    <source>
        <dbReference type="Proteomes" id="UP001244341"/>
    </source>
</evidence>
<keyword evidence="1" id="KW-0732">Signal</keyword>
<feature type="signal peptide" evidence="1">
    <location>
        <begin position="1"/>
        <end position="29"/>
    </location>
</feature>
<feature type="domain" description="Bulb-type lectin" evidence="2">
    <location>
        <begin position="103"/>
        <end position="220"/>
    </location>
</feature>
<dbReference type="PANTHER" id="PTHR10334">
    <property type="entry name" value="CYSTEINE-RICH SECRETORY PROTEIN-RELATED"/>
    <property type="match status" value="1"/>
</dbReference>
<dbReference type="PROSITE" id="PS01009">
    <property type="entry name" value="CRISP_1"/>
    <property type="match status" value="1"/>
</dbReference>
<feature type="chain" id="PRO_5046881058" description="Bulb-type lectin domain-containing protein" evidence="1">
    <location>
        <begin position="30"/>
        <end position="222"/>
    </location>
</feature>
<dbReference type="InterPro" id="IPR001283">
    <property type="entry name" value="CRISP-related"/>
</dbReference>
<dbReference type="PROSITE" id="PS50927">
    <property type="entry name" value="BULB_LECTIN"/>
    <property type="match status" value="1"/>
</dbReference>
<gene>
    <name evidence="3" type="ORF">OEZ85_010950</name>
</gene>
<keyword evidence="4" id="KW-1185">Reference proteome</keyword>
<organism evidence="3 4">
    <name type="scientific">Tetradesmus obliquus</name>
    <name type="common">Green alga</name>
    <name type="synonym">Acutodesmus obliquus</name>
    <dbReference type="NCBI Taxonomy" id="3088"/>
    <lineage>
        <taxon>Eukaryota</taxon>
        <taxon>Viridiplantae</taxon>
        <taxon>Chlorophyta</taxon>
        <taxon>core chlorophytes</taxon>
        <taxon>Chlorophyceae</taxon>
        <taxon>CS clade</taxon>
        <taxon>Sphaeropleales</taxon>
        <taxon>Scenedesmaceae</taxon>
        <taxon>Tetradesmus</taxon>
    </lineage>
</organism>
<dbReference type="SMART" id="SM00108">
    <property type="entry name" value="B_lectin"/>
    <property type="match status" value="1"/>
</dbReference>
<dbReference type="InterPro" id="IPR036426">
    <property type="entry name" value="Bulb-type_lectin_dom_sf"/>
</dbReference>
<dbReference type="SUPFAM" id="SSF55797">
    <property type="entry name" value="PR-1-like"/>
    <property type="match status" value="1"/>
</dbReference>
<dbReference type="InterPro" id="IPR035940">
    <property type="entry name" value="CAP_sf"/>
</dbReference>
<dbReference type="PRINTS" id="PR00837">
    <property type="entry name" value="V5TPXLIKE"/>
</dbReference>
<evidence type="ECO:0000259" key="2">
    <source>
        <dbReference type="PROSITE" id="PS50927"/>
    </source>
</evidence>
<proteinExistence type="predicted"/>
<dbReference type="InterPro" id="IPR001480">
    <property type="entry name" value="Bulb-type_lectin_dom"/>
</dbReference>
<dbReference type="EMBL" id="CP126209">
    <property type="protein sequence ID" value="WIA10781.1"/>
    <property type="molecule type" value="Genomic_DNA"/>
</dbReference>
<name>A0ABY8TNT5_TETOB</name>